<dbReference type="EMBL" id="JANPWB010000013">
    <property type="protein sequence ID" value="KAJ1106927.1"/>
    <property type="molecule type" value="Genomic_DNA"/>
</dbReference>
<protein>
    <submittedName>
        <fullName evidence="2">Uncharacterized protein</fullName>
    </submittedName>
</protein>
<dbReference type="AlphaFoldDB" id="A0AAV7MUK5"/>
<organism evidence="2 3">
    <name type="scientific">Pleurodeles waltl</name>
    <name type="common">Iberian ribbed newt</name>
    <dbReference type="NCBI Taxonomy" id="8319"/>
    <lineage>
        <taxon>Eukaryota</taxon>
        <taxon>Metazoa</taxon>
        <taxon>Chordata</taxon>
        <taxon>Craniata</taxon>
        <taxon>Vertebrata</taxon>
        <taxon>Euteleostomi</taxon>
        <taxon>Amphibia</taxon>
        <taxon>Batrachia</taxon>
        <taxon>Caudata</taxon>
        <taxon>Salamandroidea</taxon>
        <taxon>Salamandridae</taxon>
        <taxon>Pleurodelinae</taxon>
        <taxon>Pleurodeles</taxon>
    </lineage>
</organism>
<evidence type="ECO:0000313" key="3">
    <source>
        <dbReference type="Proteomes" id="UP001066276"/>
    </source>
</evidence>
<feature type="region of interest" description="Disordered" evidence="1">
    <location>
        <begin position="1"/>
        <end position="39"/>
    </location>
</feature>
<evidence type="ECO:0000256" key="1">
    <source>
        <dbReference type="SAM" id="MobiDB-lite"/>
    </source>
</evidence>
<sequence length="66" mass="6858">MANGGSNATKESLACGSGPSRQRRVRPVERECSDLFTTPPGTKCQPVALMAQRSLGLVARATPGSV</sequence>
<feature type="compositionally biased region" description="Polar residues" evidence="1">
    <location>
        <begin position="1"/>
        <end position="10"/>
    </location>
</feature>
<name>A0AAV7MUK5_PLEWA</name>
<keyword evidence="3" id="KW-1185">Reference proteome</keyword>
<comment type="caution">
    <text evidence="2">The sequence shown here is derived from an EMBL/GenBank/DDBJ whole genome shotgun (WGS) entry which is preliminary data.</text>
</comment>
<dbReference type="Proteomes" id="UP001066276">
    <property type="component" value="Chromosome 9"/>
</dbReference>
<evidence type="ECO:0000313" key="2">
    <source>
        <dbReference type="EMBL" id="KAJ1106927.1"/>
    </source>
</evidence>
<proteinExistence type="predicted"/>
<gene>
    <name evidence="2" type="ORF">NDU88_004325</name>
</gene>
<reference evidence="2" key="1">
    <citation type="journal article" date="2022" name="bioRxiv">
        <title>Sequencing and chromosome-scale assembly of the giantPleurodeles waltlgenome.</title>
        <authorList>
            <person name="Brown T."/>
            <person name="Elewa A."/>
            <person name="Iarovenko S."/>
            <person name="Subramanian E."/>
            <person name="Araus A.J."/>
            <person name="Petzold A."/>
            <person name="Susuki M."/>
            <person name="Suzuki K.-i.T."/>
            <person name="Hayashi T."/>
            <person name="Toyoda A."/>
            <person name="Oliveira C."/>
            <person name="Osipova E."/>
            <person name="Leigh N.D."/>
            <person name="Simon A."/>
            <person name="Yun M.H."/>
        </authorList>
    </citation>
    <scope>NUCLEOTIDE SEQUENCE</scope>
    <source>
        <strain evidence="2">20211129_DDA</strain>
        <tissue evidence="2">Liver</tissue>
    </source>
</reference>
<accession>A0AAV7MUK5</accession>